<dbReference type="Pfam" id="PF14223">
    <property type="entry name" value="Retrotran_gag_2"/>
    <property type="match status" value="1"/>
</dbReference>
<dbReference type="OrthoDB" id="78392at2759"/>
<dbReference type="GeneID" id="20091349"/>
<gene>
    <name evidence="1" type="ORF">H310_14299</name>
</gene>
<sequence>MAETYNIDSTTKYNIDSATKLKADGANYREWCVKTGAKINQQRLRKCLKPYTASNCMYLEGFTEEDDLVALSNIQLTIHSDHLKFLQAATSTYGTWEALRDIYESASEVNLVTLQLQMSKLEWSEGLRLESFTDRFQEFRAHQPLSLFATTTFCQQCDVHHRERRNGTDASMQSVFKFDEATTIQ</sequence>
<dbReference type="VEuPathDB" id="FungiDB:H310_14299"/>
<proteinExistence type="predicted"/>
<dbReference type="EMBL" id="KI914016">
    <property type="protein sequence ID" value="ETV91064.1"/>
    <property type="molecule type" value="Genomic_DNA"/>
</dbReference>
<organism evidence="1">
    <name type="scientific">Aphanomyces invadans</name>
    <dbReference type="NCBI Taxonomy" id="157072"/>
    <lineage>
        <taxon>Eukaryota</taxon>
        <taxon>Sar</taxon>
        <taxon>Stramenopiles</taxon>
        <taxon>Oomycota</taxon>
        <taxon>Saprolegniomycetes</taxon>
        <taxon>Saprolegniales</taxon>
        <taxon>Verrucalvaceae</taxon>
        <taxon>Aphanomyces</taxon>
    </lineage>
</organism>
<evidence type="ECO:0000313" key="1">
    <source>
        <dbReference type="EMBL" id="ETV91064.1"/>
    </source>
</evidence>
<dbReference type="AlphaFoldDB" id="A0A024TAN3"/>
<dbReference type="RefSeq" id="XP_008880344.1">
    <property type="nucleotide sequence ID" value="XM_008882122.1"/>
</dbReference>
<protein>
    <submittedName>
        <fullName evidence="1">Uncharacterized protein</fullName>
    </submittedName>
</protein>
<reference evidence="1" key="1">
    <citation type="submission" date="2013-12" db="EMBL/GenBank/DDBJ databases">
        <title>The Genome Sequence of Aphanomyces invadans NJM9701.</title>
        <authorList>
            <consortium name="The Broad Institute Genomics Platform"/>
            <person name="Russ C."/>
            <person name="Tyler B."/>
            <person name="van West P."/>
            <person name="Dieguez-Uribeondo J."/>
            <person name="Young S.K."/>
            <person name="Zeng Q."/>
            <person name="Gargeya S."/>
            <person name="Fitzgerald M."/>
            <person name="Abouelleil A."/>
            <person name="Alvarado L."/>
            <person name="Chapman S.B."/>
            <person name="Gainer-Dewar J."/>
            <person name="Goldberg J."/>
            <person name="Griggs A."/>
            <person name="Gujja S."/>
            <person name="Hansen M."/>
            <person name="Howarth C."/>
            <person name="Imamovic A."/>
            <person name="Ireland A."/>
            <person name="Larimer J."/>
            <person name="McCowan C."/>
            <person name="Murphy C."/>
            <person name="Pearson M."/>
            <person name="Poon T.W."/>
            <person name="Priest M."/>
            <person name="Roberts A."/>
            <person name="Saif S."/>
            <person name="Shea T."/>
            <person name="Sykes S."/>
            <person name="Wortman J."/>
            <person name="Nusbaum C."/>
            <person name="Birren B."/>
        </authorList>
    </citation>
    <scope>NUCLEOTIDE SEQUENCE [LARGE SCALE GENOMIC DNA]</scope>
    <source>
        <strain evidence="1">NJM9701</strain>
    </source>
</reference>
<name>A0A024TAN3_9STRA</name>
<accession>A0A024TAN3</accession>